<dbReference type="PANTHER" id="PTHR34610">
    <property type="entry name" value="SSL7007 PROTEIN"/>
    <property type="match status" value="1"/>
</dbReference>
<gene>
    <name evidence="2" type="ORF">I5803_09735</name>
</gene>
<name>A0A931H4E8_9BURK</name>
<dbReference type="InterPro" id="IPR029060">
    <property type="entry name" value="PIN-like_dom_sf"/>
</dbReference>
<dbReference type="NCBIfam" id="TIGR00305">
    <property type="entry name" value="putative toxin-antitoxin system toxin component, PIN family"/>
    <property type="match status" value="1"/>
</dbReference>
<organism evidence="2 3">
    <name type="scientific">Caenimonas aquaedulcis</name>
    <dbReference type="NCBI Taxonomy" id="2793270"/>
    <lineage>
        <taxon>Bacteria</taxon>
        <taxon>Pseudomonadati</taxon>
        <taxon>Pseudomonadota</taxon>
        <taxon>Betaproteobacteria</taxon>
        <taxon>Burkholderiales</taxon>
        <taxon>Comamonadaceae</taxon>
        <taxon>Caenimonas</taxon>
    </lineage>
</organism>
<dbReference type="RefSeq" id="WP_196986172.1">
    <property type="nucleotide sequence ID" value="NZ_JADWYS010000001.1"/>
</dbReference>
<proteinExistence type="predicted"/>
<evidence type="ECO:0000313" key="3">
    <source>
        <dbReference type="Proteomes" id="UP000651050"/>
    </source>
</evidence>
<dbReference type="InterPro" id="IPR002716">
    <property type="entry name" value="PIN_dom"/>
</dbReference>
<feature type="domain" description="PIN" evidence="1">
    <location>
        <begin position="2"/>
        <end position="120"/>
    </location>
</feature>
<dbReference type="SMART" id="SM00670">
    <property type="entry name" value="PINc"/>
    <property type="match status" value="1"/>
</dbReference>
<dbReference type="EMBL" id="JADWYS010000001">
    <property type="protein sequence ID" value="MBG9388302.1"/>
    <property type="molecule type" value="Genomic_DNA"/>
</dbReference>
<reference evidence="2" key="1">
    <citation type="submission" date="2020-11" db="EMBL/GenBank/DDBJ databases">
        <title>Bacterial whole genome sequence for Caenimonas sp. DR4.4.</title>
        <authorList>
            <person name="Le V."/>
            <person name="Ko S.-R."/>
            <person name="Ahn C.-Y."/>
            <person name="Oh H.-M."/>
        </authorList>
    </citation>
    <scope>NUCLEOTIDE SEQUENCE</scope>
    <source>
        <strain evidence="2">DR4.4</strain>
    </source>
</reference>
<dbReference type="Proteomes" id="UP000651050">
    <property type="component" value="Unassembled WGS sequence"/>
</dbReference>
<dbReference type="SUPFAM" id="SSF88723">
    <property type="entry name" value="PIN domain-like"/>
    <property type="match status" value="1"/>
</dbReference>
<evidence type="ECO:0000313" key="2">
    <source>
        <dbReference type="EMBL" id="MBG9388302.1"/>
    </source>
</evidence>
<accession>A0A931H4E8</accession>
<keyword evidence="3" id="KW-1185">Reference proteome</keyword>
<evidence type="ECO:0000259" key="1">
    <source>
        <dbReference type="SMART" id="SM00670"/>
    </source>
</evidence>
<protein>
    <submittedName>
        <fullName evidence="2">Toxin-antitoxin system toxin component, PIN family</fullName>
    </submittedName>
</protein>
<sequence length="144" mass="16101">MLRVVFDTSSIVGAVLLARSIPNQAYRRALSLARLCASAETLDELQDVLRRPKFDRYLPIASRREFFDSLVRVVEIHDVPQAVTRALRPRSRDPADDKFLALAVSCDADIIVSSDEDLLCLDPWHRVRIMTPAGFIGSSASVFT</sequence>
<comment type="caution">
    <text evidence="2">The sequence shown here is derived from an EMBL/GenBank/DDBJ whole genome shotgun (WGS) entry which is preliminary data.</text>
</comment>
<dbReference type="Pfam" id="PF13470">
    <property type="entry name" value="PIN_3"/>
    <property type="match status" value="1"/>
</dbReference>
<dbReference type="InterPro" id="IPR002850">
    <property type="entry name" value="PIN_toxin-like"/>
</dbReference>
<dbReference type="PANTHER" id="PTHR34610:SF3">
    <property type="entry name" value="SSL7007 PROTEIN"/>
    <property type="match status" value="1"/>
</dbReference>
<dbReference type="AlphaFoldDB" id="A0A931H4E8"/>